<sequence>MKHRIAAVATAVVLGATIVQLAIGAFTDLPQFAGKGFGARLWAYPAMMLLVPAIWWLVSRRRAAVGGARAGDGAIPWAAFGLIMAPFLIDVTGNTLDLYDSVVWWDDANHFVNWFLLNAGLGMLVLRRVGIAWVRVLLVTGLGAILAIGWEVGEWYTFIRHGTELDTAYQDTLGDEALGTLGALLAGLVLARRGEGATRHTS</sequence>
<keyword evidence="1" id="KW-1133">Transmembrane helix</keyword>
<keyword evidence="1" id="KW-0472">Membrane</keyword>
<dbReference type="EMBL" id="CAJC01000184">
    <property type="protein sequence ID" value="CCI54429.1"/>
    <property type="molecule type" value="Genomic_DNA"/>
</dbReference>
<dbReference type="OrthoDB" id="3790530at2"/>
<dbReference type="STRING" id="1193518.BN13_700012"/>
<reference evidence="2 3" key="1">
    <citation type="journal article" date="2013" name="ISME J.">
        <title>A metabolic model for members of the genus Tetrasphaera involved in enhanced biological phosphorus removal.</title>
        <authorList>
            <person name="Kristiansen R."/>
            <person name="Nguyen H.T.T."/>
            <person name="Saunders A.M."/>
            <person name="Nielsen J.L."/>
            <person name="Wimmer R."/>
            <person name="Le V.Q."/>
            <person name="McIlroy S.J."/>
            <person name="Petrovski S."/>
            <person name="Seviour R.J."/>
            <person name="Calteau A."/>
            <person name="Nielsen K.L."/>
            <person name="Nielsen P.H."/>
        </authorList>
    </citation>
    <scope>NUCLEOTIDE SEQUENCE [LARGE SCALE GENOMIC DNA]</scope>
    <source>
        <strain evidence="2 3">Ben 74</strain>
    </source>
</reference>
<gene>
    <name evidence="2" type="ORF">BN13_700012</name>
</gene>
<evidence type="ECO:0000313" key="3">
    <source>
        <dbReference type="Proteomes" id="UP000035720"/>
    </source>
</evidence>
<feature type="transmembrane region" description="Helical" evidence="1">
    <location>
        <begin position="109"/>
        <end position="126"/>
    </location>
</feature>
<dbReference type="RefSeq" id="WP_048546944.1">
    <property type="nucleotide sequence ID" value="NZ_HF571038.1"/>
</dbReference>
<feature type="transmembrane region" description="Helical" evidence="1">
    <location>
        <begin position="70"/>
        <end position="89"/>
    </location>
</feature>
<organism evidence="2 3">
    <name type="scientific">Nostocoides jenkinsii Ben 74</name>
    <dbReference type="NCBI Taxonomy" id="1193518"/>
    <lineage>
        <taxon>Bacteria</taxon>
        <taxon>Bacillati</taxon>
        <taxon>Actinomycetota</taxon>
        <taxon>Actinomycetes</taxon>
        <taxon>Micrococcales</taxon>
        <taxon>Intrasporangiaceae</taxon>
        <taxon>Nostocoides</taxon>
    </lineage>
</organism>
<accession>A0A077MCZ0</accession>
<feature type="transmembrane region" description="Helical" evidence="1">
    <location>
        <begin position="173"/>
        <end position="191"/>
    </location>
</feature>
<dbReference type="AlphaFoldDB" id="A0A077MCZ0"/>
<feature type="transmembrane region" description="Helical" evidence="1">
    <location>
        <begin position="40"/>
        <end position="58"/>
    </location>
</feature>
<name>A0A077MCZ0_9MICO</name>
<evidence type="ECO:0000256" key="1">
    <source>
        <dbReference type="SAM" id="Phobius"/>
    </source>
</evidence>
<dbReference type="Proteomes" id="UP000035720">
    <property type="component" value="Unassembled WGS sequence"/>
</dbReference>
<comment type="caution">
    <text evidence="2">The sequence shown here is derived from an EMBL/GenBank/DDBJ whole genome shotgun (WGS) entry which is preliminary data.</text>
</comment>
<keyword evidence="1" id="KW-0812">Transmembrane</keyword>
<keyword evidence="3" id="KW-1185">Reference proteome</keyword>
<proteinExistence type="predicted"/>
<protein>
    <submittedName>
        <fullName evidence="2">Uncharacterized protein</fullName>
    </submittedName>
</protein>
<evidence type="ECO:0000313" key="2">
    <source>
        <dbReference type="EMBL" id="CCI54429.1"/>
    </source>
</evidence>
<feature type="transmembrane region" description="Helical" evidence="1">
    <location>
        <begin position="133"/>
        <end position="153"/>
    </location>
</feature>